<gene>
    <name evidence="2" type="ORF">IW256_007375</name>
</gene>
<dbReference type="RefSeq" id="WP_197015347.1">
    <property type="nucleotide sequence ID" value="NZ_BAABES010000015.1"/>
</dbReference>
<dbReference type="GO" id="GO:0003677">
    <property type="term" value="F:DNA binding"/>
    <property type="evidence" value="ECO:0007669"/>
    <property type="project" value="UniProtKB-KW"/>
</dbReference>
<evidence type="ECO:0000313" key="2">
    <source>
        <dbReference type="EMBL" id="MBG6093262.1"/>
    </source>
</evidence>
<reference evidence="2" key="1">
    <citation type="submission" date="2020-11" db="EMBL/GenBank/DDBJ databases">
        <title>Sequencing the genomes of 1000 actinobacteria strains.</title>
        <authorList>
            <person name="Klenk H.-P."/>
        </authorList>
    </citation>
    <scope>NUCLEOTIDE SEQUENCE</scope>
    <source>
        <strain evidence="2">DSM 43175</strain>
    </source>
</reference>
<dbReference type="SUPFAM" id="SSF82607">
    <property type="entry name" value="YbaB-like"/>
    <property type="match status" value="1"/>
</dbReference>
<comment type="caution">
    <text evidence="2">The sequence shown here is derived from an EMBL/GenBank/DDBJ whole genome shotgun (WGS) entry which is preliminary data.</text>
</comment>
<feature type="coiled-coil region" evidence="1">
    <location>
        <begin position="2"/>
        <end position="36"/>
    </location>
</feature>
<dbReference type="AlphaFoldDB" id="A0A931DP80"/>
<keyword evidence="3" id="KW-1185">Reference proteome</keyword>
<organism evidence="2 3">
    <name type="scientific">Actinomadura viridis</name>
    <dbReference type="NCBI Taxonomy" id="58110"/>
    <lineage>
        <taxon>Bacteria</taxon>
        <taxon>Bacillati</taxon>
        <taxon>Actinomycetota</taxon>
        <taxon>Actinomycetes</taxon>
        <taxon>Streptosporangiales</taxon>
        <taxon>Thermomonosporaceae</taxon>
        <taxon>Actinomadura</taxon>
    </lineage>
</organism>
<sequence length="131" mass="14599">MREEWQAHIDELLERYKEQRQQLQDMQAKVAALGATGEAADGMVKVTVGAQGELTKVEFDPRVYRKLASQELAEAVLEASQDAVRQVGEQRREVMAGAVPEEVLDGDYEKLLPADLTDIEAVKARYGLRGK</sequence>
<dbReference type="Pfam" id="PF02575">
    <property type="entry name" value="YbaB_DNA_bd"/>
    <property type="match status" value="1"/>
</dbReference>
<evidence type="ECO:0000256" key="1">
    <source>
        <dbReference type="SAM" id="Coils"/>
    </source>
</evidence>
<protein>
    <submittedName>
        <fullName evidence="2">DNA-binding YbaB/EbfC family protein</fullName>
    </submittedName>
</protein>
<name>A0A931DP80_9ACTN</name>
<dbReference type="Proteomes" id="UP000614047">
    <property type="component" value="Unassembled WGS sequence"/>
</dbReference>
<evidence type="ECO:0000313" key="3">
    <source>
        <dbReference type="Proteomes" id="UP000614047"/>
    </source>
</evidence>
<keyword evidence="1" id="KW-0175">Coiled coil</keyword>
<dbReference type="EMBL" id="JADOUA010000001">
    <property type="protein sequence ID" value="MBG6093262.1"/>
    <property type="molecule type" value="Genomic_DNA"/>
</dbReference>
<proteinExistence type="predicted"/>
<dbReference type="InterPro" id="IPR004401">
    <property type="entry name" value="YbaB/EbfC"/>
</dbReference>
<dbReference type="Gene3D" id="3.30.1310.10">
    <property type="entry name" value="Nucleoid-associated protein YbaB-like domain"/>
    <property type="match status" value="1"/>
</dbReference>
<accession>A0A931DP80</accession>
<keyword evidence="2" id="KW-0238">DNA-binding</keyword>
<dbReference type="InterPro" id="IPR036894">
    <property type="entry name" value="YbaB-like_sf"/>
</dbReference>